<reference evidence="2 4" key="1">
    <citation type="submission" date="2016-11" db="EMBL/GenBank/DDBJ databases">
        <title>Genome sequencing of Zhihengliuella aestuarii B18 antagonistic to Plasmodiophora brassicae.</title>
        <authorList>
            <person name="Luo Y."/>
        </authorList>
    </citation>
    <scope>NUCLEOTIDE SEQUENCE [LARGE SCALE GENOMIC DNA]</scope>
    <source>
        <strain evidence="2 4">B18</strain>
    </source>
</reference>
<feature type="transmembrane region" description="Helical" evidence="1">
    <location>
        <begin position="93"/>
        <end position="111"/>
    </location>
</feature>
<dbReference type="EMBL" id="JACHDR010000001">
    <property type="protein sequence ID" value="MBB5512938.1"/>
    <property type="molecule type" value="Genomic_DNA"/>
</dbReference>
<evidence type="ECO:0000313" key="3">
    <source>
        <dbReference type="EMBL" id="MBB5512938.1"/>
    </source>
</evidence>
<name>A0A1L2ZPI9_9MICC</name>
<dbReference type="KEGG" id="nae:BHE16_08935"/>
<sequence>MISYQTSLKAALRARGASEDLVASAMESIGWPAENQSLEEYEALVREFGEPGTYAAQLMPENRGKPRLPFMLAAMVLAVIALFAMPIEQFGWWKPLIVLGLLVAGILIEFVRYTQTGKR</sequence>
<organism evidence="2 4">
    <name type="scientific">Neomicrococcus aestuarii</name>
    <dbReference type="NCBI Taxonomy" id="556325"/>
    <lineage>
        <taxon>Bacteria</taxon>
        <taxon>Bacillati</taxon>
        <taxon>Actinomycetota</taxon>
        <taxon>Actinomycetes</taxon>
        <taxon>Micrococcales</taxon>
        <taxon>Micrococcaceae</taxon>
        <taxon>Neomicrococcus</taxon>
    </lineage>
</organism>
<keyword evidence="1" id="KW-0812">Transmembrane</keyword>
<accession>A0A1L2ZPI9</accession>
<keyword evidence="4" id="KW-1185">Reference proteome</keyword>
<gene>
    <name evidence="2" type="ORF">BHE16_08935</name>
    <name evidence="3" type="ORF">HD598_001625</name>
</gene>
<keyword evidence="1" id="KW-0472">Membrane</keyword>
<proteinExistence type="predicted"/>
<feature type="transmembrane region" description="Helical" evidence="1">
    <location>
        <begin position="68"/>
        <end position="87"/>
    </location>
</feature>
<evidence type="ECO:0000313" key="5">
    <source>
        <dbReference type="Proteomes" id="UP000580797"/>
    </source>
</evidence>
<keyword evidence="1" id="KW-1133">Transmembrane helix</keyword>
<evidence type="ECO:0000256" key="1">
    <source>
        <dbReference type="SAM" id="Phobius"/>
    </source>
</evidence>
<reference evidence="3 5" key="2">
    <citation type="submission" date="2020-08" db="EMBL/GenBank/DDBJ databases">
        <title>Sequencing the genomes of 1000 actinobacteria strains.</title>
        <authorList>
            <person name="Klenk H.-P."/>
        </authorList>
    </citation>
    <scope>NUCLEOTIDE SEQUENCE [LARGE SCALE GENOMIC DNA]</scope>
    <source>
        <strain evidence="3 5">DSM 105783</strain>
    </source>
</reference>
<evidence type="ECO:0000313" key="4">
    <source>
        <dbReference type="Proteomes" id="UP000183530"/>
    </source>
</evidence>
<dbReference type="Proteomes" id="UP000183530">
    <property type="component" value="Chromosome"/>
</dbReference>
<evidence type="ECO:0000313" key="2">
    <source>
        <dbReference type="EMBL" id="APF41100.1"/>
    </source>
</evidence>
<dbReference type="AlphaFoldDB" id="A0A1L2ZPI9"/>
<dbReference type="OrthoDB" id="9995934at2"/>
<dbReference type="RefSeq" id="WP_071894571.1">
    <property type="nucleotide sequence ID" value="NZ_CP018135.1"/>
</dbReference>
<protein>
    <submittedName>
        <fullName evidence="3">Putative membrane protein</fullName>
    </submittedName>
</protein>
<dbReference type="Proteomes" id="UP000580797">
    <property type="component" value="Unassembled WGS sequence"/>
</dbReference>
<dbReference type="EMBL" id="CP018135">
    <property type="protein sequence ID" value="APF41100.1"/>
    <property type="molecule type" value="Genomic_DNA"/>
</dbReference>